<protein>
    <submittedName>
        <fullName evidence="1">Uncharacterized protein</fullName>
    </submittedName>
</protein>
<accession>A0A843APZ0</accession>
<gene>
    <name evidence="1" type="ORF">ISP01_05480</name>
</gene>
<evidence type="ECO:0000313" key="2">
    <source>
        <dbReference type="Proteomes" id="UP000658733"/>
    </source>
</evidence>
<name>A0A843APZ0_METAZ</name>
<comment type="caution">
    <text evidence="1">The sequence shown here is derived from an EMBL/GenBank/DDBJ whole genome shotgun (WGS) entry which is preliminary data.</text>
</comment>
<dbReference type="Proteomes" id="UP000658733">
    <property type="component" value="Unassembled WGS sequence"/>
</dbReference>
<reference evidence="1" key="1">
    <citation type="submission" date="2020-10" db="EMBL/GenBank/DDBJ databases">
        <title>Dehalococcoides mccartyi of a TCE/Cr reducing biochatode.</title>
        <authorList>
            <person name="Matturro B."/>
        </authorList>
    </citation>
    <scope>NUCLEOTIDE SEQUENCE</scope>
    <source>
        <strain evidence="1">Bin4</strain>
    </source>
</reference>
<dbReference type="EMBL" id="JADIIN010000043">
    <property type="protein sequence ID" value="MBF4468840.1"/>
    <property type="molecule type" value="Genomic_DNA"/>
</dbReference>
<sequence>MEHRLGTVFLGNLSVQQIEKRLGIEISENERLKLKNMHCNNATDIPENKWHCFDMPFVLMCGSKETCQIVYDILKKYSSKMEEEIRIEYEVKKEDS</sequence>
<dbReference type="AlphaFoldDB" id="A0A843APZ0"/>
<evidence type="ECO:0000313" key="1">
    <source>
        <dbReference type="EMBL" id="MBF4468840.1"/>
    </source>
</evidence>
<organism evidence="1 2">
    <name type="scientific">Methanobrevibacter arboriphilus</name>
    <dbReference type="NCBI Taxonomy" id="39441"/>
    <lineage>
        <taxon>Archaea</taxon>
        <taxon>Methanobacteriati</taxon>
        <taxon>Methanobacteriota</taxon>
        <taxon>Methanomada group</taxon>
        <taxon>Methanobacteria</taxon>
        <taxon>Methanobacteriales</taxon>
        <taxon>Methanobacteriaceae</taxon>
        <taxon>Methanobrevibacter</taxon>
    </lineage>
</organism>
<proteinExistence type="predicted"/>
<dbReference type="RefSeq" id="WP_278522926.1">
    <property type="nucleotide sequence ID" value="NZ_JADIIN010000043.1"/>
</dbReference>